<dbReference type="AlphaFoldDB" id="A0A2M7Q998"/>
<feature type="region of interest" description="Disordered" evidence="7">
    <location>
        <begin position="133"/>
        <end position="152"/>
    </location>
</feature>
<dbReference type="GO" id="GO:0003723">
    <property type="term" value="F:RNA binding"/>
    <property type="evidence" value="ECO:0007669"/>
    <property type="project" value="TreeGrafter"/>
</dbReference>
<dbReference type="Gene3D" id="3.30.230.10">
    <property type="match status" value="1"/>
</dbReference>
<comment type="similarity">
    <text evidence="1 5 6">Belongs to the universal ribosomal protein uS9 family.</text>
</comment>
<dbReference type="FunFam" id="3.30.230.10:FF:000001">
    <property type="entry name" value="30S ribosomal protein S9"/>
    <property type="match status" value="1"/>
</dbReference>
<evidence type="ECO:0000313" key="9">
    <source>
        <dbReference type="Proteomes" id="UP000230363"/>
    </source>
</evidence>
<evidence type="ECO:0000256" key="5">
    <source>
        <dbReference type="HAMAP-Rule" id="MF_00532"/>
    </source>
</evidence>
<dbReference type="GO" id="GO:0022627">
    <property type="term" value="C:cytosolic small ribosomal subunit"/>
    <property type="evidence" value="ECO:0007669"/>
    <property type="project" value="TreeGrafter"/>
</dbReference>
<evidence type="ECO:0000256" key="2">
    <source>
        <dbReference type="ARBA" id="ARBA00022980"/>
    </source>
</evidence>
<organism evidence="8 9">
    <name type="scientific">Candidatus Wolfebacteria bacterium CG_4_10_14_0_8_um_filter_37_11</name>
    <dbReference type="NCBI Taxonomy" id="1975062"/>
    <lineage>
        <taxon>Bacteria</taxon>
        <taxon>Candidatus Wolfeibacteriota</taxon>
    </lineage>
</organism>
<reference evidence="9" key="1">
    <citation type="submission" date="2017-09" db="EMBL/GenBank/DDBJ databases">
        <title>Depth-based differentiation of microbial function through sediment-hosted aquifers and enrichment of novel symbionts in the deep terrestrial subsurface.</title>
        <authorList>
            <person name="Probst A.J."/>
            <person name="Ladd B."/>
            <person name="Jarett J.K."/>
            <person name="Geller-Mcgrath D.E."/>
            <person name="Sieber C.M.K."/>
            <person name="Emerson J.B."/>
            <person name="Anantharaman K."/>
            <person name="Thomas B.C."/>
            <person name="Malmstrom R."/>
            <person name="Stieglmeier M."/>
            <person name="Klingl A."/>
            <person name="Woyke T."/>
            <person name="Ryan C.M."/>
            <person name="Banfield J.F."/>
        </authorList>
    </citation>
    <scope>NUCLEOTIDE SEQUENCE [LARGE SCALE GENOMIC DNA]</scope>
</reference>
<dbReference type="NCBIfam" id="NF001099">
    <property type="entry name" value="PRK00132.1"/>
    <property type="match status" value="1"/>
</dbReference>
<dbReference type="InterPro" id="IPR020568">
    <property type="entry name" value="Ribosomal_Su5_D2-typ_SF"/>
</dbReference>
<evidence type="ECO:0000256" key="6">
    <source>
        <dbReference type="RuleBase" id="RU003815"/>
    </source>
</evidence>
<protein>
    <recommendedName>
        <fullName evidence="4 5">Small ribosomal subunit protein uS9</fullName>
    </recommendedName>
</protein>
<evidence type="ECO:0000256" key="3">
    <source>
        <dbReference type="ARBA" id="ARBA00023274"/>
    </source>
</evidence>
<dbReference type="InterPro" id="IPR023035">
    <property type="entry name" value="Ribosomal_uS9_bac/plastid"/>
</dbReference>
<keyword evidence="2 5" id="KW-0689">Ribosomal protein</keyword>
<dbReference type="PANTHER" id="PTHR21569:SF1">
    <property type="entry name" value="SMALL RIBOSOMAL SUBUNIT PROTEIN US9M"/>
    <property type="match status" value="1"/>
</dbReference>
<gene>
    <name evidence="5" type="primary">rpsI</name>
    <name evidence="8" type="ORF">COY96_01290</name>
</gene>
<sequence length="152" mass="17940">MIKPKIKKVVKKKEDKPEKLVVKKERYFEAIGRRKTAVARVRLYTKKQGVVVNEKKYDEYFPLFRLQKEIMAPFEKMKIGDKLGAVAKVKGGGISSQAEAVRHGISRALVKFNAEFNKRLRRAGYLTRDPRMVERKKYGRHKARRSHQWRKR</sequence>
<evidence type="ECO:0000256" key="7">
    <source>
        <dbReference type="SAM" id="MobiDB-lite"/>
    </source>
</evidence>
<dbReference type="GO" id="GO:0003735">
    <property type="term" value="F:structural constituent of ribosome"/>
    <property type="evidence" value="ECO:0007669"/>
    <property type="project" value="InterPro"/>
</dbReference>
<evidence type="ECO:0000256" key="1">
    <source>
        <dbReference type="ARBA" id="ARBA00005251"/>
    </source>
</evidence>
<dbReference type="PROSITE" id="PS00360">
    <property type="entry name" value="RIBOSOMAL_S9"/>
    <property type="match status" value="1"/>
</dbReference>
<name>A0A2M7Q998_9BACT</name>
<dbReference type="InterPro" id="IPR000754">
    <property type="entry name" value="Ribosomal_uS9"/>
</dbReference>
<proteinExistence type="inferred from homology"/>
<dbReference type="Pfam" id="PF00380">
    <property type="entry name" value="Ribosomal_S9"/>
    <property type="match status" value="1"/>
</dbReference>
<feature type="compositionally biased region" description="Basic residues" evidence="7">
    <location>
        <begin position="137"/>
        <end position="152"/>
    </location>
</feature>
<dbReference type="HAMAP" id="MF_00532_B">
    <property type="entry name" value="Ribosomal_uS9_B"/>
    <property type="match status" value="1"/>
</dbReference>
<dbReference type="PANTHER" id="PTHR21569">
    <property type="entry name" value="RIBOSOMAL PROTEIN S9"/>
    <property type="match status" value="1"/>
</dbReference>
<dbReference type="GO" id="GO:0006412">
    <property type="term" value="P:translation"/>
    <property type="evidence" value="ECO:0007669"/>
    <property type="project" value="UniProtKB-UniRule"/>
</dbReference>
<comment type="caution">
    <text evidence="8">The sequence shown here is derived from an EMBL/GenBank/DDBJ whole genome shotgun (WGS) entry which is preliminary data.</text>
</comment>
<dbReference type="SUPFAM" id="SSF54211">
    <property type="entry name" value="Ribosomal protein S5 domain 2-like"/>
    <property type="match status" value="1"/>
</dbReference>
<keyword evidence="3 5" id="KW-0687">Ribonucleoprotein</keyword>
<dbReference type="InterPro" id="IPR020574">
    <property type="entry name" value="Ribosomal_uS9_CS"/>
</dbReference>
<evidence type="ECO:0000256" key="4">
    <source>
        <dbReference type="ARBA" id="ARBA00035259"/>
    </source>
</evidence>
<dbReference type="EMBL" id="PFKZ01000050">
    <property type="protein sequence ID" value="PIY59534.1"/>
    <property type="molecule type" value="Genomic_DNA"/>
</dbReference>
<dbReference type="Proteomes" id="UP000230363">
    <property type="component" value="Unassembled WGS sequence"/>
</dbReference>
<accession>A0A2M7Q998</accession>
<evidence type="ECO:0000313" key="8">
    <source>
        <dbReference type="EMBL" id="PIY59534.1"/>
    </source>
</evidence>
<dbReference type="InterPro" id="IPR014721">
    <property type="entry name" value="Ribsml_uS5_D2-typ_fold_subgr"/>
</dbReference>